<protein>
    <submittedName>
        <fullName evidence="2">Anti-sigma factor</fullName>
    </submittedName>
</protein>
<dbReference type="SUPFAM" id="SSF51182">
    <property type="entry name" value="RmlC-like cupins"/>
    <property type="match status" value="1"/>
</dbReference>
<reference evidence="2" key="1">
    <citation type="journal article" date="2011" name="Environ. Microbiol.">
        <title>Time-series analyses of Monterey Bay coastal microbial picoplankton using a 'genome proxy' microarray.</title>
        <authorList>
            <person name="Rich V.I."/>
            <person name="Pham V.D."/>
            <person name="Eppley J."/>
            <person name="Shi Y."/>
            <person name="DeLong E.F."/>
        </authorList>
    </citation>
    <scope>NUCLEOTIDE SEQUENCE</scope>
</reference>
<dbReference type="CDD" id="cd20301">
    <property type="entry name" value="cupin_ChrR"/>
    <property type="match status" value="1"/>
</dbReference>
<name>E0Y0F0_9PROT</name>
<dbReference type="Gene3D" id="1.10.10.1320">
    <property type="entry name" value="Anti-sigma factor, zinc-finger domain"/>
    <property type="match status" value="1"/>
</dbReference>
<evidence type="ECO:0000313" key="2">
    <source>
        <dbReference type="EMBL" id="ADI20141.1"/>
    </source>
</evidence>
<dbReference type="InterPro" id="IPR012807">
    <property type="entry name" value="Anti-sigma_ChrR"/>
</dbReference>
<dbReference type="EMBL" id="GU474938">
    <property type="protein sequence ID" value="ADI20141.1"/>
    <property type="molecule type" value="Genomic_DNA"/>
</dbReference>
<dbReference type="InterPro" id="IPR025979">
    <property type="entry name" value="ChrR-like_cupin_dom"/>
</dbReference>
<accession>E0Y0F0</accession>
<dbReference type="InterPro" id="IPR014710">
    <property type="entry name" value="RmlC-like_jellyroll"/>
</dbReference>
<feature type="domain" description="ChrR-like cupin" evidence="1">
    <location>
        <begin position="108"/>
        <end position="199"/>
    </location>
</feature>
<sequence length="219" mass="24253">MTKNMTIKHHLNEKLLMSYAAGILPEAFNLVVATQMSMSDEARARLASFEAIGGGILEDTNKEQMSPTAFQDVLQKIKKTKPVKKYSAPTMVEGVFPEPLKKYAGDELETVKWKSIGRGVKQAILKTDNKASARLLYIPAGTAMPNHSHNGLEMTLVLKGSFHDEKDQFKRGDIEIADQDLHHKPTASDDGPCICLVASDASLKFKSIIPRLLQPFFKI</sequence>
<proteinExistence type="predicted"/>
<dbReference type="NCBIfam" id="TIGR02451">
    <property type="entry name" value="anti_sig_ChrR"/>
    <property type="match status" value="1"/>
</dbReference>
<dbReference type="InterPro" id="IPR011051">
    <property type="entry name" value="RmlC_Cupin_sf"/>
</dbReference>
<organism evidence="2">
    <name type="scientific">uncultured alpha proteobacterium EB080_L06A09</name>
    <dbReference type="NCBI Taxonomy" id="710794"/>
    <lineage>
        <taxon>Bacteria</taxon>
        <taxon>Pseudomonadati</taxon>
        <taxon>Pseudomonadota</taxon>
        <taxon>Alphaproteobacteria</taxon>
        <taxon>environmental samples</taxon>
    </lineage>
</organism>
<dbReference type="Gene3D" id="2.60.120.10">
    <property type="entry name" value="Jelly Rolls"/>
    <property type="match status" value="1"/>
</dbReference>
<dbReference type="Pfam" id="PF12973">
    <property type="entry name" value="Cupin_7"/>
    <property type="match status" value="1"/>
</dbReference>
<evidence type="ECO:0000259" key="1">
    <source>
        <dbReference type="Pfam" id="PF12973"/>
    </source>
</evidence>
<dbReference type="AlphaFoldDB" id="E0Y0F0"/>
<dbReference type="InterPro" id="IPR041916">
    <property type="entry name" value="Anti_sigma_zinc_sf"/>
</dbReference>